<keyword evidence="3" id="KW-1185">Reference proteome</keyword>
<organism evidence="2 3">
    <name type="scientific">Clostridium saccharoperbutylacetonicum N1-4(HMT)</name>
    <dbReference type="NCBI Taxonomy" id="931276"/>
    <lineage>
        <taxon>Bacteria</taxon>
        <taxon>Bacillati</taxon>
        <taxon>Bacillota</taxon>
        <taxon>Clostridia</taxon>
        <taxon>Eubacteriales</taxon>
        <taxon>Clostridiaceae</taxon>
        <taxon>Clostridium</taxon>
    </lineage>
</organism>
<dbReference type="KEGG" id="csr:Cspa_c00210"/>
<evidence type="ECO:0000259" key="1">
    <source>
        <dbReference type="PROSITE" id="PS51186"/>
    </source>
</evidence>
<evidence type="ECO:0000313" key="2">
    <source>
        <dbReference type="EMBL" id="AGF53857.1"/>
    </source>
</evidence>
<name>M1MQF6_9CLOT</name>
<dbReference type="STRING" id="36745.CLSAP_00210"/>
<evidence type="ECO:0000313" key="3">
    <source>
        <dbReference type="Proteomes" id="UP000011728"/>
    </source>
</evidence>
<dbReference type="OrthoDB" id="9795206at2"/>
<gene>
    <name evidence="2" type="ORF">Cspa_c00210</name>
</gene>
<dbReference type="PANTHER" id="PTHR43415">
    <property type="entry name" value="SPERMIDINE N(1)-ACETYLTRANSFERASE"/>
    <property type="match status" value="1"/>
</dbReference>
<keyword evidence="2" id="KW-0687">Ribonucleoprotein</keyword>
<proteinExistence type="predicted"/>
<dbReference type="Proteomes" id="UP000011728">
    <property type="component" value="Chromosome"/>
</dbReference>
<dbReference type="PROSITE" id="PS51186">
    <property type="entry name" value="GNAT"/>
    <property type="match status" value="1"/>
</dbReference>
<dbReference type="Pfam" id="PF13302">
    <property type="entry name" value="Acetyltransf_3"/>
    <property type="match status" value="1"/>
</dbReference>
<dbReference type="SUPFAM" id="SSF55729">
    <property type="entry name" value="Acyl-CoA N-acyltransferases (Nat)"/>
    <property type="match status" value="1"/>
</dbReference>
<dbReference type="GO" id="GO:0016747">
    <property type="term" value="F:acyltransferase activity, transferring groups other than amino-acyl groups"/>
    <property type="evidence" value="ECO:0007669"/>
    <property type="project" value="InterPro"/>
</dbReference>
<dbReference type="eggNOG" id="COG1670">
    <property type="taxonomic scope" value="Bacteria"/>
</dbReference>
<keyword evidence="2" id="KW-0808">Transferase</keyword>
<sequence>MLKGYKVSLRPLEQEDIGMLYKISNEENVRKFNIRHNTIQDNGEEINLRKAFSIINENDILIGFITYKEIYDKLIYSIGITIGSSYWGRGYGQDSIKTLLRYLFGELNAMKVELEVIKNNLRAINCYIKCGFVEGRIKKNNIYVDGEYMDIIIMEIFREDTNYN</sequence>
<accession>M1MQF6</accession>
<dbReference type="EMBL" id="CP004121">
    <property type="protein sequence ID" value="AGF53857.1"/>
    <property type="molecule type" value="Genomic_DNA"/>
</dbReference>
<dbReference type="GO" id="GO:0005840">
    <property type="term" value="C:ribosome"/>
    <property type="evidence" value="ECO:0007669"/>
    <property type="project" value="UniProtKB-KW"/>
</dbReference>
<dbReference type="HOGENOM" id="CLU_013985_3_2_9"/>
<reference evidence="2 3" key="1">
    <citation type="submission" date="2013-02" db="EMBL/GenBank/DDBJ databases">
        <title>Genome sequence of Clostridium saccharoperbutylacetonicum N1-4(HMT).</title>
        <authorList>
            <person name="Poehlein A."/>
            <person name="Daniel R."/>
        </authorList>
    </citation>
    <scope>NUCLEOTIDE SEQUENCE [LARGE SCALE GENOMIC DNA]</scope>
    <source>
        <strain evidence="3">N1-4(HMT)</strain>
    </source>
</reference>
<protein>
    <submittedName>
        <fullName evidence="2">Acetyltransferase, ribosomal protein N-acetylase</fullName>
    </submittedName>
</protein>
<feature type="domain" description="N-acetyltransferase" evidence="1">
    <location>
        <begin position="7"/>
        <end position="159"/>
    </location>
</feature>
<dbReference type="Gene3D" id="3.40.630.30">
    <property type="match status" value="1"/>
</dbReference>
<dbReference type="PANTHER" id="PTHR43415:SF3">
    <property type="entry name" value="GNAT-FAMILY ACETYLTRANSFERASE"/>
    <property type="match status" value="1"/>
</dbReference>
<dbReference type="RefSeq" id="WP_015390193.1">
    <property type="nucleotide sequence ID" value="NC_020291.1"/>
</dbReference>
<dbReference type="AlphaFoldDB" id="M1MQF6"/>
<dbReference type="InterPro" id="IPR016181">
    <property type="entry name" value="Acyl_CoA_acyltransferase"/>
</dbReference>
<dbReference type="PATRIC" id="fig|931276.5.peg.13"/>
<dbReference type="InterPro" id="IPR000182">
    <property type="entry name" value="GNAT_dom"/>
</dbReference>
<keyword evidence="2" id="KW-0689">Ribosomal protein</keyword>